<name>A0A0D2J2I6_9CHLO</name>
<feature type="transmembrane region" description="Helical" evidence="1">
    <location>
        <begin position="6"/>
        <end position="27"/>
    </location>
</feature>
<keyword evidence="1" id="KW-1133">Transmembrane helix</keyword>
<dbReference type="AlphaFoldDB" id="A0A0D2J2I6"/>
<evidence type="ECO:0000313" key="2">
    <source>
        <dbReference type="EMBL" id="KIY94147.1"/>
    </source>
</evidence>
<accession>A0A0D2J2I6</accession>
<organism evidence="2 3">
    <name type="scientific">Monoraphidium neglectum</name>
    <dbReference type="NCBI Taxonomy" id="145388"/>
    <lineage>
        <taxon>Eukaryota</taxon>
        <taxon>Viridiplantae</taxon>
        <taxon>Chlorophyta</taxon>
        <taxon>core chlorophytes</taxon>
        <taxon>Chlorophyceae</taxon>
        <taxon>CS clade</taxon>
        <taxon>Sphaeropleales</taxon>
        <taxon>Selenastraceae</taxon>
        <taxon>Monoraphidium</taxon>
    </lineage>
</organism>
<feature type="non-terminal residue" evidence="2">
    <location>
        <position position="1"/>
    </location>
</feature>
<dbReference type="Proteomes" id="UP000054498">
    <property type="component" value="Unassembled WGS sequence"/>
</dbReference>
<proteinExistence type="predicted"/>
<keyword evidence="1" id="KW-0812">Transmembrane</keyword>
<dbReference type="RefSeq" id="XP_013893167.1">
    <property type="nucleotide sequence ID" value="XM_014037713.1"/>
</dbReference>
<keyword evidence="1" id="KW-0472">Membrane</keyword>
<reference evidence="2 3" key="1">
    <citation type="journal article" date="2013" name="BMC Genomics">
        <title>Reconstruction of the lipid metabolism for the microalga Monoraphidium neglectum from its genome sequence reveals characteristics suitable for biofuel production.</title>
        <authorList>
            <person name="Bogen C."/>
            <person name="Al-Dilaimi A."/>
            <person name="Albersmeier A."/>
            <person name="Wichmann J."/>
            <person name="Grundmann M."/>
            <person name="Rupp O."/>
            <person name="Lauersen K.J."/>
            <person name="Blifernez-Klassen O."/>
            <person name="Kalinowski J."/>
            <person name="Goesmann A."/>
            <person name="Mussgnug J.H."/>
            <person name="Kruse O."/>
        </authorList>
    </citation>
    <scope>NUCLEOTIDE SEQUENCE [LARGE SCALE GENOMIC DNA]</scope>
    <source>
        <strain evidence="2 3">SAG 48.87</strain>
    </source>
</reference>
<dbReference type="EMBL" id="KK104284">
    <property type="protein sequence ID" value="KIY94147.1"/>
    <property type="molecule type" value="Genomic_DNA"/>
</dbReference>
<gene>
    <name evidence="2" type="ORF">MNEG_13814</name>
</gene>
<dbReference type="GeneID" id="25731314"/>
<protein>
    <submittedName>
        <fullName evidence="2">Uncharacterized protein</fullName>
    </submittedName>
</protein>
<sequence>LQMLDAIRYMVVYNPILFLIFSLFAHLAPHHTIHRHIAVATGLAASPAAAASGVAGMPPAVAAAAAHGL</sequence>
<evidence type="ECO:0000256" key="1">
    <source>
        <dbReference type="SAM" id="Phobius"/>
    </source>
</evidence>
<keyword evidence="3" id="KW-1185">Reference proteome</keyword>
<evidence type="ECO:0000313" key="3">
    <source>
        <dbReference type="Proteomes" id="UP000054498"/>
    </source>
</evidence>
<dbReference type="KEGG" id="mng:MNEG_13814"/>